<proteinExistence type="predicted"/>
<reference evidence="1 2" key="1">
    <citation type="submission" date="2023-11" db="EMBL/GenBank/DDBJ databases">
        <title>Halocaridina rubra genome assembly.</title>
        <authorList>
            <person name="Smith C."/>
        </authorList>
    </citation>
    <scope>NUCLEOTIDE SEQUENCE [LARGE SCALE GENOMIC DNA]</scope>
    <source>
        <strain evidence="1">EP-1</strain>
        <tissue evidence="1">Whole</tissue>
    </source>
</reference>
<comment type="caution">
    <text evidence="1">The sequence shown here is derived from an EMBL/GenBank/DDBJ whole genome shotgun (WGS) entry which is preliminary data.</text>
</comment>
<dbReference type="Proteomes" id="UP001381693">
    <property type="component" value="Unassembled WGS sequence"/>
</dbReference>
<sequence>IKSPIEWIFTSQTRSTIHELYLSRSLSFSQVTTLVRLYTQNAFAQELLNRTYCLPSRYCAGCQGASKAAHGAHNLFSSGSPASSPLPRLRLKKCRQSTI</sequence>
<gene>
    <name evidence="1" type="ORF">SK128_020803</name>
</gene>
<protein>
    <submittedName>
        <fullName evidence="1">Uncharacterized protein</fullName>
    </submittedName>
</protein>
<feature type="non-terminal residue" evidence="1">
    <location>
        <position position="99"/>
    </location>
</feature>
<organism evidence="1 2">
    <name type="scientific">Halocaridina rubra</name>
    <name type="common">Hawaiian red shrimp</name>
    <dbReference type="NCBI Taxonomy" id="373956"/>
    <lineage>
        <taxon>Eukaryota</taxon>
        <taxon>Metazoa</taxon>
        <taxon>Ecdysozoa</taxon>
        <taxon>Arthropoda</taxon>
        <taxon>Crustacea</taxon>
        <taxon>Multicrustacea</taxon>
        <taxon>Malacostraca</taxon>
        <taxon>Eumalacostraca</taxon>
        <taxon>Eucarida</taxon>
        <taxon>Decapoda</taxon>
        <taxon>Pleocyemata</taxon>
        <taxon>Caridea</taxon>
        <taxon>Atyoidea</taxon>
        <taxon>Atyidae</taxon>
        <taxon>Halocaridina</taxon>
    </lineage>
</organism>
<feature type="non-terminal residue" evidence="1">
    <location>
        <position position="1"/>
    </location>
</feature>
<dbReference type="EMBL" id="JAXCGZ010019706">
    <property type="protein sequence ID" value="KAK7065872.1"/>
    <property type="molecule type" value="Genomic_DNA"/>
</dbReference>
<keyword evidence="2" id="KW-1185">Reference proteome</keyword>
<evidence type="ECO:0000313" key="1">
    <source>
        <dbReference type="EMBL" id="KAK7065872.1"/>
    </source>
</evidence>
<accession>A0AAN9A153</accession>
<dbReference type="AlphaFoldDB" id="A0AAN9A153"/>
<name>A0AAN9A153_HALRR</name>
<evidence type="ECO:0000313" key="2">
    <source>
        <dbReference type="Proteomes" id="UP001381693"/>
    </source>
</evidence>